<keyword evidence="1" id="KW-0677">Repeat</keyword>
<dbReference type="PANTHER" id="PTHR47451:SF1">
    <property type="entry name" value="ARM REPEAT SUPERFAMILY PROTEIN"/>
    <property type="match status" value="1"/>
</dbReference>
<dbReference type="InterPro" id="IPR000225">
    <property type="entry name" value="Armadillo"/>
</dbReference>
<dbReference type="EMBL" id="JACGWO010000004">
    <property type="protein sequence ID" value="KAK4430318.1"/>
    <property type="molecule type" value="Genomic_DNA"/>
</dbReference>
<dbReference type="Pfam" id="PF00514">
    <property type="entry name" value="Arm"/>
    <property type="match status" value="1"/>
</dbReference>
<evidence type="ECO:0000256" key="3">
    <source>
        <dbReference type="PROSITE-ProRule" id="PRU00259"/>
    </source>
</evidence>
<evidence type="ECO:0000313" key="4">
    <source>
        <dbReference type="EMBL" id="KAK4430318.1"/>
    </source>
</evidence>
<comment type="caution">
    <text evidence="4">The sequence shown here is derived from an EMBL/GenBank/DDBJ whole genome shotgun (WGS) entry which is preliminary data.</text>
</comment>
<dbReference type="InterPro" id="IPR021133">
    <property type="entry name" value="HEAT_type_2"/>
</dbReference>
<protein>
    <submittedName>
        <fullName evidence="4">Uncharacterized protein</fullName>
    </submittedName>
</protein>
<evidence type="ECO:0000256" key="2">
    <source>
        <dbReference type="PROSITE-ProRule" id="PRU00103"/>
    </source>
</evidence>
<dbReference type="Gene3D" id="1.25.10.10">
    <property type="entry name" value="Leucine-rich Repeat Variant"/>
    <property type="match status" value="3"/>
</dbReference>
<sequence>MSLPIPNHFKFKPPNFVKPPLHNHTPADIFSVRKLRKIPSAQIFFLPLGVRNAIPFCSKFPVLPRACSHGGQGEIFAAKEQSSASDVETLRDESSSSSDGHVALFIRMLGIDNDPQDREQAVVTLWKYALGGKHCIDNIMKYRGTVNLIVNLLKSESDSACEAAAGLLRVISSINLYRNLVADSGAIEEMTSLLTRSSLSSDVKEQSLCTLWNLSVDEKLRVRITSSEILPLLVKFLEDEDIKVKEAAGGVLSNLTLSQSNHKPIVEAGIIPKLAKLLKANEEDSKVIRKEARNALLELAKDEYNRILVMEEGLVLVPLVGAAAYKSFRPALYSWPSLPDGTKIEQNPKGPSRYGANELLLGLNVDDKNVELEEAKMNAVVGRTQQQFLVRMGAIEIDDDTKSNGESSSSQRVTLLPWVDAVARLVLILGLEDESAIARAAGAIADASINEHMRTSFKEAGAIKLLVQLINHPSEAIRLAVIRALDRLSISNNVCRTIEAENILHPLTNLLKKSKSEISHSLTAMILNILTRILDPNKEMKSQFCDGPVNGSNKGWDVTRHPASANGNDMISSELASRNNYLDRRHTIAGGDLVDSTFLSCLVDILKTSIPDLQRKAASILESVVAIEPCVEQLISAGIESGLEAVFRQKSLIEMEYGTEGDKPDLQILELEEAGLAVSAASRLLTKLLDYEQFRRAVNLHQLTRLLRAVLVSSIPLQNKDWVAACLVKLSTLSGQNSDFDNPVNMEVTLYETIPRLIEQIKSSFSPEVQEAAVLELNRIISEGMIDSTRAVASKGGIFALVKLMENGSDRAVEASLAILYNLSMDSENHAAIIAAGAIPVLRKLVLSQRPQWMCALRLLRTLPT</sequence>
<feature type="repeat" description="ARM" evidence="3">
    <location>
        <begin position="228"/>
        <end position="270"/>
    </location>
</feature>
<reference evidence="4" key="1">
    <citation type="submission" date="2020-06" db="EMBL/GenBank/DDBJ databases">
        <authorList>
            <person name="Li T."/>
            <person name="Hu X."/>
            <person name="Zhang T."/>
            <person name="Song X."/>
            <person name="Zhang H."/>
            <person name="Dai N."/>
            <person name="Sheng W."/>
            <person name="Hou X."/>
            <person name="Wei L."/>
        </authorList>
    </citation>
    <scope>NUCLEOTIDE SEQUENCE</scope>
    <source>
        <strain evidence="4">3651</strain>
        <tissue evidence="4">Leaf</tissue>
    </source>
</reference>
<feature type="repeat" description="HEAT" evidence="2">
    <location>
        <begin position="229"/>
        <end position="263"/>
    </location>
</feature>
<dbReference type="InterPro" id="IPR011989">
    <property type="entry name" value="ARM-like"/>
</dbReference>
<evidence type="ECO:0000256" key="1">
    <source>
        <dbReference type="ARBA" id="ARBA00022737"/>
    </source>
</evidence>
<dbReference type="SMART" id="SM00185">
    <property type="entry name" value="ARM"/>
    <property type="match status" value="9"/>
</dbReference>
<name>A0AAE1YIV5_9LAMI</name>
<evidence type="ECO:0000313" key="5">
    <source>
        <dbReference type="Proteomes" id="UP001293254"/>
    </source>
</evidence>
<proteinExistence type="predicted"/>
<reference evidence="4" key="2">
    <citation type="journal article" date="2024" name="Plant">
        <title>Genomic evolution and insights into agronomic trait innovations of Sesamum species.</title>
        <authorList>
            <person name="Miao H."/>
            <person name="Wang L."/>
            <person name="Qu L."/>
            <person name="Liu H."/>
            <person name="Sun Y."/>
            <person name="Le M."/>
            <person name="Wang Q."/>
            <person name="Wei S."/>
            <person name="Zheng Y."/>
            <person name="Lin W."/>
            <person name="Duan Y."/>
            <person name="Cao H."/>
            <person name="Xiong S."/>
            <person name="Wang X."/>
            <person name="Wei L."/>
            <person name="Li C."/>
            <person name="Ma Q."/>
            <person name="Ju M."/>
            <person name="Zhao R."/>
            <person name="Li G."/>
            <person name="Mu C."/>
            <person name="Tian Q."/>
            <person name="Mei H."/>
            <person name="Zhang T."/>
            <person name="Gao T."/>
            <person name="Zhang H."/>
        </authorList>
    </citation>
    <scope>NUCLEOTIDE SEQUENCE</scope>
    <source>
        <strain evidence="4">3651</strain>
    </source>
</reference>
<dbReference type="AlphaFoldDB" id="A0AAE1YIV5"/>
<feature type="repeat" description="ARM" evidence="3">
    <location>
        <begin position="796"/>
        <end position="838"/>
    </location>
</feature>
<dbReference type="PROSITE" id="PS50077">
    <property type="entry name" value="HEAT_REPEAT"/>
    <property type="match status" value="1"/>
</dbReference>
<dbReference type="InterPro" id="IPR016024">
    <property type="entry name" value="ARM-type_fold"/>
</dbReference>
<keyword evidence="5" id="KW-1185">Reference proteome</keyword>
<dbReference type="PROSITE" id="PS50176">
    <property type="entry name" value="ARM_REPEAT"/>
    <property type="match status" value="3"/>
</dbReference>
<dbReference type="SUPFAM" id="SSF48371">
    <property type="entry name" value="ARM repeat"/>
    <property type="match status" value="2"/>
</dbReference>
<accession>A0AAE1YIV5</accession>
<dbReference type="Proteomes" id="UP001293254">
    <property type="component" value="Unassembled WGS sequence"/>
</dbReference>
<feature type="repeat" description="ARM" evidence="3">
    <location>
        <begin position="185"/>
        <end position="218"/>
    </location>
</feature>
<dbReference type="PANTHER" id="PTHR47451">
    <property type="entry name" value="ARM REPEAT SUPERFAMILY PROTEIN"/>
    <property type="match status" value="1"/>
</dbReference>
<organism evidence="4 5">
    <name type="scientific">Sesamum alatum</name>
    <dbReference type="NCBI Taxonomy" id="300844"/>
    <lineage>
        <taxon>Eukaryota</taxon>
        <taxon>Viridiplantae</taxon>
        <taxon>Streptophyta</taxon>
        <taxon>Embryophyta</taxon>
        <taxon>Tracheophyta</taxon>
        <taxon>Spermatophyta</taxon>
        <taxon>Magnoliopsida</taxon>
        <taxon>eudicotyledons</taxon>
        <taxon>Gunneridae</taxon>
        <taxon>Pentapetalae</taxon>
        <taxon>asterids</taxon>
        <taxon>lamiids</taxon>
        <taxon>Lamiales</taxon>
        <taxon>Pedaliaceae</taxon>
        <taxon>Sesamum</taxon>
    </lineage>
</organism>
<gene>
    <name evidence="4" type="ORF">Salat_1332500</name>
</gene>